<organism evidence="3 4">
    <name type="scientific">Naegleria fowleri</name>
    <name type="common">Brain eating amoeba</name>
    <dbReference type="NCBI Taxonomy" id="5763"/>
    <lineage>
        <taxon>Eukaryota</taxon>
        <taxon>Discoba</taxon>
        <taxon>Heterolobosea</taxon>
        <taxon>Tetramitia</taxon>
        <taxon>Eutetramitia</taxon>
        <taxon>Vahlkampfiidae</taxon>
        <taxon>Naegleria</taxon>
    </lineage>
</organism>
<evidence type="ECO:0000313" key="4">
    <source>
        <dbReference type="Proteomes" id="UP000444721"/>
    </source>
</evidence>
<feature type="compositionally biased region" description="Gly residues" evidence="1">
    <location>
        <begin position="251"/>
        <end position="260"/>
    </location>
</feature>
<feature type="region of interest" description="Disordered" evidence="1">
    <location>
        <begin position="228"/>
        <end position="286"/>
    </location>
</feature>
<keyword evidence="4" id="KW-1185">Reference proteome</keyword>
<reference evidence="3 4" key="1">
    <citation type="journal article" date="2019" name="Sci. Rep.">
        <title>Nanopore sequencing improves the draft genome of the human pathogenic amoeba Naegleria fowleri.</title>
        <authorList>
            <person name="Liechti N."/>
            <person name="Schurch N."/>
            <person name="Bruggmann R."/>
            <person name="Wittwer M."/>
        </authorList>
    </citation>
    <scope>NUCLEOTIDE SEQUENCE [LARGE SCALE GENOMIC DNA]</scope>
    <source>
        <strain evidence="3 4">ATCC 30894</strain>
    </source>
</reference>
<feature type="domain" description="Hemerythrin-like" evidence="2">
    <location>
        <begin position="46"/>
        <end position="171"/>
    </location>
</feature>
<gene>
    <name evidence="3" type="ORF">FDP41_001498</name>
</gene>
<dbReference type="GeneID" id="68108716"/>
<dbReference type="AlphaFoldDB" id="A0A6A5C0V1"/>
<feature type="compositionally biased region" description="Polar residues" evidence="1">
    <location>
        <begin position="229"/>
        <end position="246"/>
    </location>
</feature>
<dbReference type="EMBL" id="VFQX01000027">
    <property type="protein sequence ID" value="KAF0979155.1"/>
    <property type="molecule type" value="Genomic_DNA"/>
</dbReference>
<dbReference type="VEuPathDB" id="AmoebaDB:NfTy_053330"/>
<comment type="caution">
    <text evidence="3">The sequence shown here is derived from an EMBL/GenBank/DDBJ whole genome shotgun (WGS) entry which is preliminary data.</text>
</comment>
<proteinExistence type="predicted"/>
<name>A0A6A5C0V1_NAEFO</name>
<dbReference type="Proteomes" id="UP000444721">
    <property type="component" value="Unassembled WGS sequence"/>
</dbReference>
<evidence type="ECO:0000313" key="3">
    <source>
        <dbReference type="EMBL" id="KAF0979155.1"/>
    </source>
</evidence>
<evidence type="ECO:0000259" key="2">
    <source>
        <dbReference type="Pfam" id="PF01814"/>
    </source>
</evidence>
<dbReference type="Gene3D" id="1.20.120.520">
    <property type="entry name" value="nmb1532 protein domain like"/>
    <property type="match status" value="1"/>
</dbReference>
<dbReference type="VEuPathDB" id="AmoebaDB:NF0108950"/>
<dbReference type="PANTHER" id="PTHR35585">
    <property type="entry name" value="HHE DOMAIN PROTEIN (AFU_ORTHOLOGUE AFUA_4G00730)"/>
    <property type="match status" value="1"/>
</dbReference>
<sequence length="286" mass="32393">MHNPTFLEPKNNKTLNRIVAVAQADPNIDAPQIELPSVLSNLSVDGLRYLIRDHNEVKDMFQDYLQGKDNSREAKLQIVRKFTQEICKHASAEERYLYPMLLEKLGQIEGQFIYRKNLLDDMMNKEMLRFLEQNEPKSELDWTIFDKCVRKFIQLEQEHMKEEEDDVFPLLRERMNDEELATLEDCLKWAKEHAPTHPHPFEVMTNPTAQLVHPLTAQLDAMRDAKEQGITSSAEGFSQQGPSSAVNVGLAEGGEGGGSGQVFYNPLTGADVSSVGTSQGGDKMEE</sequence>
<dbReference type="InterPro" id="IPR012312">
    <property type="entry name" value="Hemerythrin-like"/>
</dbReference>
<dbReference type="OMA" id="QEICKHA"/>
<dbReference type="VEuPathDB" id="AmoebaDB:FDP41_001498"/>
<dbReference type="Pfam" id="PF01814">
    <property type="entry name" value="Hemerythrin"/>
    <property type="match status" value="1"/>
</dbReference>
<dbReference type="PANTHER" id="PTHR35585:SF1">
    <property type="entry name" value="HHE DOMAIN PROTEIN (AFU_ORTHOLOGUE AFUA_4G00730)"/>
    <property type="match status" value="1"/>
</dbReference>
<protein>
    <recommendedName>
        <fullName evidence="2">Hemerythrin-like domain-containing protein</fullName>
    </recommendedName>
</protein>
<accession>A0A6A5C0V1</accession>
<dbReference type="RefSeq" id="XP_044563868.1">
    <property type="nucleotide sequence ID" value="XM_044704588.1"/>
</dbReference>
<dbReference type="OrthoDB" id="9983919at2759"/>
<dbReference type="CDD" id="cd12108">
    <property type="entry name" value="Hr-like"/>
    <property type="match status" value="1"/>
</dbReference>
<evidence type="ECO:0000256" key="1">
    <source>
        <dbReference type="SAM" id="MobiDB-lite"/>
    </source>
</evidence>